<proteinExistence type="predicted"/>
<feature type="chain" id="PRO_5040799991" description="DUF4878 domain-containing protein" evidence="1">
    <location>
        <begin position="17"/>
        <end position="136"/>
    </location>
</feature>
<keyword evidence="1" id="KW-0732">Signal</keyword>
<evidence type="ECO:0000313" key="3">
    <source>
        <dbReference type="Proteomes" id="UP001152755"/>
    </source>
</evidence>
<evidence type="ECO:0000256" key="1">
    <source>
        <dbReference type="SAM" id="SignalP"/>
    </source>
</evidence>
<gene>
    <name evidence="2" type="ORF">NVS88_02240</name>
</gene>
<name>A0A9X4RC25_9ACTN</name>
<organism evidence="2 3">
    <name type="scientific">Speluncibacter jeojiensis</name>
    <dbReference type="NCBI Taxonomy" id="2710754"/>
    <lineage>
        <taxon>Bacteria</taxon>
        <taxon>Bacillati</taxon>
        <taxon>Actinomycetota</taxon>
        <taxon>Actinomycetes</taxon>
        <taxon>Mycobacteriales</taxon>
        <taxon>Speluncibacteraceae</taxon>
        <taxon>Speluncibacter</taxon>
    </lineage>
</organism>
<dbReference type="EMBL" id="JANRHA010000001">
    <property type="protein sequence ID" value="MDG3013370.1"/>
    <property type="molecule type" value="Genomic_DNA"/>
</dbReference>
<comment type="caution">
    <text evidence="2">The sequence shown here is derived from an EMBL/GenBank/DDBJ whole genome shotgun (WGS) entry which is preliminary data.</text>
</comment>
<keyword evidence="3" id="KW-1185">Reference proteome</keyword>
<feature type="signal peptide" evidence="1">
    <location>
        <begin position="1"/>
        <end position="16"/>
    </location>
</feature>
<protein>
    <recommendedName>
        <fullName evidence="4">DUF4878 domain-containing protein</fullName>
    </recommendedName>
</protein>
<dbReference type="Proteomes" id="UP001152755">
    <property type="component" value="Unassembled WGS sequence"/>
</dbReference>
<reference evidence="2" key="1">
    <citation type="submission" date="2022-08" db="EMBL/GenBank/DDBJ databases">
        <title>Genome analysis of Corynebacteriales strain.</title>
        <authorList>
            <person name="Lee S.D."/>
        </authorList>
    </citation>
    <scope>NUCLEOTIDE SEQUENCE</scope>
    <source>
        <strain evidence="2">D3-21</strain>
    </source>
</reference>
<accession>A0A9X4RC25</accession>
<evidence type="ECO:0000313" key="2">
    <source>
        <dbReference type="EMBL" id="MDG3013370.1"/>
    </source>
</evidence>
<evidence type="ECO:0008006" key="4">
    <source>
        <dbReference type="Google" id="ProtNLM"/>
    </source>
</evidence>
<sequence>MRIITAVALAAGALLAAGCGSDTGTAAKAPGGEPTEASLRMSMDAEYHLMQQGDWSADYDQFLSQQCKGHGTRDDYTKAMKQVFAGRDLSGPQQYQITMNPTGTAATVVVTSHDGKGNMHPVEWTLTDGRWLSNDC</sequence>
<dbReference type="AlphaFoldDB" id="A0A9X4RC25"/>
<dbReference type="PROSITE" id="PS51257">
    <property type="entry name" value="PROKAR_LIPOPROTEIN"/>
    <property type="match status" value="1"/>
</dbReference>
<dbReference type="RefSeq" id="WP_332519047.1">
    <property type="nucleotide sequence ID" value="NZ_JANRHA010000001.1"/>
</dbReference>